<organism evidence="3 4">
    <name type="scientific">Mycolicibacterium neworleansense</name>
    <dbReference type="NCBI Taxonomy" id="146018"/>
    <lineage>
        <taxon>Bacteria</taxon>
        <taxon>Bacillati</taxon>
        <taxon>Actinomycetota</taxon>
        <taxon>Actinomycetes</taxon>
        <taxon>Mycobacteriales</taxon>
        <taxon>Mycobacteriaceae</taxon>
        <taxon>Mycolicibacterium</taxon>
    </lineage>
</organism>
<feature type="compositionally biased region" description="Basic residues" evidence="1">
    <location>
        <begin position="445"/>
        <end position="476"/>
    </location>
</feature>
<accession>A0A0H5RRA4</accession>
<feature type="region of interest" description="Disordered" evidence="1">
    <location>
        <begin position="48"/>
        <end position="93"/>
    </location>
</feature>
<name>A0A0H5RRA4_9MYCO</name>
<dbReference type="InterPro" id="IPR036505">
    <property type="entry name" value="Amidase/PGRP_sf"/>
</dbReference>
<keyword evidence="4" id="KW-1185">Reference proteome</keyword>
<dbReference type="GO" id="GO:0009253">
    <property type="term" value="P:peptidoglycan catabolic process"/>
    <property type="evidence" value="ECO:0007669"/>
    <property type="project" value="InterPro"/>
</dbReference>
<gene>
    <name evidence="3" type="ORF">BN2156_03208</name>
</gene>
<dbReference type="STRING" id="146018.BN2156_03208"/>
<dbReference type="GO" id="GO:0008745">
    <property type="term" value="F:N-acetylmuramoyl-L-alanine amidase activity"/>
    <property type="evidence" value="ECO:0007669"/>
    <property type="project" value="InterPro"/>
</dbReference>
<protein>
    <submittedName>
        <fullName evidence="3">Negative regulator of beta-lactamase expression</fullName>
    </submittedName>
</protein>
<feature type="compositionally biased region" description="Polar residues" evidence="1">
    <location>
        <begin position="83"/>
        <end position="92"/>
    </location>
</feature>
<dbReference type="Proteomes" id="UP000199147">
    <property type="component" value="Unassembled WGS sequence"/>
</dbReference>
<evidence type="ECO:0000313" key="3">
    <source>
        <dbReference type="EMBL" id="CRZ16341.1"/>
    </source>
</evidence>
<dbReference type="Gene3D" id="3.40.80.10">
    <property type="entry name" value="Peptidoglycan recognition protein-like"/>
    <property type="match status" value="1"/>
</dbReference>
<feature type="compositionally biased region" description="Basic and acidic residues" evidence="1">
    <location>
        <begin position="71"/>
        <end position="82"/>
    </location>
</feature>
<reference evidence="4" key="1">
    <citation type="submission" date="2015-07" db="EMBL/GenBank/DDBJ databases">
        <authorList>
            <person name="Urmite Genomes"/>
        </authorList>
    </citation>
    <scope>NUCLEOTIDE SEQUENCE [LARGE SCALE GENOMIC DNA]</scope>
    <source>
        <strain evidence="4">type strain: ATCC 49404</strain>
    </source>
</reference>
<dbReference type="InterPro" id="IPR002502">
    <property type="entry name" value="Amidase_domain"/>
</dbReference>
<evidence type="ECO:0000259" key="2">
    <source>
        <dbReference type="SMART" id="SM00644"/>
    </source>
</evidence>
<dbReference type="AlphaFoldDB" id="A0A0H5RRA4"/>
<evidence type="ECO:0000313" key="4">
    <source>
        <dbReference type="Proteomes" id="UP000199147"/>
    </source>
</evidence>
<sequence>MSFTSFKPAPLRTREQIAREVHAVSRRRGLTETATIIALMTISTEVGSSDGNGNRQWWCPSNPTNDPDTEGFPHDSTSDDNRSSGYFQQQPGPNGEAWWGTASQRMTLDAAADMFLDRLSDDYVNARDAHSAGVFAQLVQGSAFPDRYREKWDEAHEVLARALNGQVQVPAQQQAGWAGDPVWLEEVLRPVLGDKLKTLAGWENSGVGDFGDIWGVMWHHTGNSRERAESIRAGRPDLQGPLANLHIAPDGTVTIVAVGVCNHSGRGSGFGLPANAANNRLIGVECAWPTINPDGSYRADERWPDAQIISMRDVAAALTTRLGYGAERNIGHKEWAGSAQGKWDPGNLSMDWFRGEVAKAMRGEFSEPTPVAVTPAPVPHLPKPTNTRTDRELLEEIWEQLRGPLGNGWIQLGDKSLIDYVASLGRYVSILESRLAELSAARPAKPAKKAPAKAAAKKAPAKKAPAKKAPAKKVPAKKAPASRATAKKAAARKAPAKKKAVASKAPAKKAPAKKTSARKASARKALAS</sequence>
<feature type="compositionally biased region" description="Basic residues" evidence="1">
    <location>
        <begin position="485"/>
        <end position="522"/>
    </location>
</feature>
<dbReference type="Pfam" id="PF01510">
    <property type="entry name" value="Amidase_2"/>
    <property type="match status" value="1"/>
</dbReference>
<feature type="domain" description="N-acetylmuramoyl-L-alanine amidase" evidence="2">
    <location>
        <begin position="201"/>
        <end position="346"/>
    </location>
</feature>
<proteinExistence type="predicted"/>
<dbReference type="SMART" id="SM00644">
    <property type="entry name" value="Ami_2"/>
    <property type="match status" value="1"/>
</dbReference>
<evidence type="ECO:0000256" key="1">
    <source>
        <dbReference type="SAM" id="MobiDB-lite"/>
    </source>
</evidence>
<dbReference type="SUPFAM" id="SSF55846">
    <property type="entry name" value="N-acetylmuramoyl-L-alanine amidase-like"/>
    <property type="match status" value="1"/>
</dbReference>
<feature type="region of interest" description="Disordered" evidence="1">
    <location>
        <begin position="439"/>
        <end position="528"/>
    </location>
</feature>
<feature type="compositionally biased region" description="Polar residues" evidence="1">
    <location>
        <begin position="48"/>
        <end position="66"/>
    </location>
</feature>
<dbReference type="EMBL" id="CWKH01000002">
    <property type="protein sequence ID" value="CRZ16341.1"/>
    <property type="molecule type" value="Genomic_DNA"/>
</dbReference>